<comment type="caution">
    <text evidence="1">The sequence shown here is derived from an EMBL/GenBank/DDBJ whole genome shotgun (WGS) entry which is preliminary data.</text>
</comment>
<dbReference type="EMBL" id="VEVO01000009">
    <property type="protein sequence ID" value="KAF0037260.1"/>
    <property type="molecule type" value="Genomic_DNA"/>
</dbReference>
<reference evidence="1 2" key="1">
    <citation type="submission" date="2019-06" db="EMBL/GenBank/DDBJ databases">
        <title>Draft genomes of female and male turbot (Scophthalmus maximus).</title>
        <authorList>
            <person name="Xu H."/>
            <person name="Xu X.-W."/>
            <person name="Shao C."/>
            <person name="Chen S."/>
        </authorList>
    </citation>
    <scope>NUCLEOTIDE SEQUENCE [LARGE SCALE GENOMIC DNA]</scope>
    <source>
        <strain evidence="1">Ysfricsl-2016a</strain>
        <tissue evidence="1">Blood</tissue>
    </source>
</reference>
<dbReference type="AlphaFoldDB" id="A0A6A4SZM0"/>
<organism evidence="1 2">
    <name type="scientific">Scophthalmus maximus</name>
    <name type="common">Turbot</name>
    <name type="synonym">Psetta maxima</name>
    <dbReference type="NCBI Taxonomy" id="52904"/>
    <lineage>
        <taxon>Eukaryota</taxon>
        <taxon>Metazoa</taxon>
        <taxon>Chordata</taxon>
        <taxon>Craniata</taxon>
        <taxon>Vertebrata</taxon>
        <taxon>Euteleostomi</taxon>
        <taxon>Actinopterygii</taxon>
        <taxon>Neopterygii</taxon>
        <taxon>Teleostei</taxon>
        <taxon>Neoteleostei</taxon>
        <taxon>Acanthomorphata</taxon>
        <taxon>Carangaria</taxon>
        <taxon>Pleuronectiformes</taxon>
        <taxon>Pleuronectoidei</taxon>
        <taxon>Scophthalmidae</taxon>
        <taxon>Scophthalmus</taxon>
    </lineage>
</organism>
<proteinExistence type="predicted"/>
<name>A0A6A4SZM0_SCOMX</name>
<accession>A0A6A4SZM0</accession>
<sequence>MRDDIHMCLVGDQHRFTTDTFSNVELTCTHVIRLEKKTSIKRYIICFTERQPRNGISGQRYGTSLQVRHYRYVITGTSLQVRPYRYFLESMSLQVRPYRRELGYDLFMRMKSIMQNDNLSRDIGRYFSHFFSAALKSDALQKSPWISLKVQGGIILSSYNTTLCNRLGEWRRTVTQSQSPANSPNKCRARVYGDTFDPRQRLYAFDDARRTLVGYRTFQMSQFGDTYTDAIHPQTVYFTSQPSFTIFKLILNLTSTEQLFGKTHNYGNA</sequence>
<evidence type="ECO:0000313" key="1">
    <source>
        <dbReference type="EMBL" id="KAF0037260.1"/>
    </source>
</evidence>
<gene>
    <name evidence="1" type="ORF">F2P81_010134</name>
</gene>
<protein>
    <submittedName>
        <fullName evidence="1">Uncharacterized protein</fullName>
    </submittedName>
</protein>
<evidence type="ECO:0000313" key="2">
    <source>
        <dbReference type="Proteomes" id="UP000438429"/>
    </source>
</evidence>
<dbReference type="Proteomes" id="UP000438429">
    <property type="component" value="Unassembled WGS sequence"/>
</dbReference>